<sequence length="315" mass="34189">MATYRRDLQKLLRAYNRRRVDPADEAAMTAFRASLVAAVDAWAAAPKADRLAAFRLGAKYKGGRGPTVSGLRSGDRRLATLLRELHGADGAPLLDVAVATVTQTEEGPSEYEMNASWGAGCADNKPRTMTNREAKRLYWAKYRRGGFAGRGGGCSAWDEDEGEDGCGGDGGGGGETHEMLEVDSRTIRTTFADADRPADVPADVWYRLRLAVPEEFLDVGWGARFDAANSDEEYDATGGECMGTPRVTYTYTLAALVVWPRTRRGALLEGLSDDSEGEEGEESEEDEEGFGDDDDEEADCAEGIARHAAKRVRTE</sequence>
<accession>A0A1X6P1P7</accession>
<dbReference type="Proteomes" id="UP000218209">
    <property type="component" value="Unassembled WGS sequence"/>
</dbReference>
<evidence type="ECO:0000313" key="3">
    <source>
        <dbReference type="Proteomes" id="UP000218209"/>
    </source>
</evidence>
<feature type="compositionally biased region" description="Acidic residues" evidence="1">
    <location>
        <begin position="271"/>
        <end position="300"/>
    </location>
</feature>
<dbReference type="EMBL" id="KV918931">
    <property type="protein sequence ID" value="OSX74799.1"/>
    <property type="molecule type" value="Genomic_DNA"/>
</dbReference>
<dbReference type="AlphaFoldDB" id="A0A1X6P1P7"/>
<feature type="region of interest" description="Disordered" evidence="1">
    <location>
        <begin position="269"/>
        <end position="315"/>
    </location>
</feature>
<evidence type="ECO:0000256" key="1">
    <source>
        <dbReference type="SAM" id="MobiDB-lite"/>
    </source>
</evidence>
<reference evidence="2 3" key="1">
    <citation type="submission" date="2017-03" db="EMBL/GenBank/DDBJ databases">
        <title>WGS assembly of Porphyra umbilicalis.</title>
        <authorList>
            <person name="Brawley S.H."/>
            <person name="Blouin N.A."/>
            <person name="Ficko-Blean E."/>
            <person name="Wheeler G.L."/>
            <person name="Lohr M."/>
            <person name="Goodson H.V."/>
            <person name="Jenkins J.W."/>
            <person name="Blaby-Haas C.E."/>
            <person name="Helliwell K.E."/>
            <person name="Chan C."/>
            <person name="Marriage T."/>
            <person name="Bhattacharya D."/>
            <person name="Klein A.S."/>
            <person name="Badis Y."/>
            <person name="Brodie J."/>
            <person name="Cao Y."/>
            <person name="Collen J."/>
            <person name="Dittami S.M."/>
            <person name="Gachon C.M."/>
            <person name="Green B.R."/>
            <person name="Karpowicz S."/>
            <person name="Kim J.W."/>
            <person name="Kudahl U."/>
            <person name="Lin S."/>
            <person name="Michel G."/>
            <person name="Mittag M."/>
            <person name="Olson B.J."/>
            <person name="Pangilinan J."/>
            <person name="Peng Y."/>
            <person name="Qiu H."/>
            <person name="Shu S."/>
            <person name="Singer J.T."/>
            <person name="Smith A.G."/>
            <person name="Sprecher B.N."/>
            <person name="Wagner V."/>
            <person name="Wang W."/>
            <person name="Wang Z.-Y."/>
            <person name="Yan J."/>
            <person name="Yarish C."/>
            <person name="Zoeuner-Riek S."/>
            <person name="Zhuang Y."/>
            <person name="Zou Y."/>
            <person name="Lindquist E.A."/>
            <person name="Grimwood J."/>
            <person name="Barry K."/>
            <person name="Rokhsar D.S."/>
            <person name="Schmutz J."/>
            <person name="Stiller J.W."/>
            <person name="Grossman A.R."/>
            <person name="Prochnik S.E."/>
        </authorList>
    </citation>
    <scope>NUCLEOTIDE SEQUENCE [LARGE SCALE GENOMIC DNA]</scope>
    <source>
        <strain evidence="2">4086291</strain>
    </source>
</reference>
<protein>
    <submittedName>
        <fullName evidence="2">Uncharacterized protein</fullName>
    </submittedName>
</protein>
<name>A0A1X6P1P7_PORUM</name>
<keyword evidence="3" id="KW-1185">Reference proteome</keyword>
<evidence type="ECO:0000313" key="2">
    <source>
        <dbReference type="EMBL" id="OSX74799.1"/>
    </source>
</evidence>
<organism evidence="2 3">
    <name type="scientific">Porphyra umbilicalis</name>
    <name type="common">Purple laver</name>
    <name type="synonym">Red alga</name>
    <dbReference type="NCBI Taxonomy" id="2786"/>
    <lineage>
        <taxon>Eukaryota</taxon>
        <taxon>Rhodophyta</taxon>
        <taxon>Bangiophyceae</taxon>
        <taxon>Bangiales</taxon>
        <taxon>Bangiaceae</taxon>
        <taxon>Porphyra</taxon>
    </lineage>
</organism>
<gene>
    <name evidence="2" type="ORF">BU14_0268s0040</name>
</gene>
<proteinExistence type="predicted"/>